<dbReference type="HOGENOM" id="CLU_2177922_0_0_2"/>
<dbReference type="AlphaFoldDB" id="A0A0E3Q412"/>
<proteinExistence type="predicted"/>
<accession>A0A0E3Q412</accession>
<evidence type="ECO:0000313" key="2">
    <source>
        <dbReference type="Proteomes" id="UP000033096"/>
    </source>
</evidence>
<protein>
    <submittedName>
        <fullName evidence="1">Uncharacterized protein</fullName>
    </submittedName>
</protein>
<organism evidence="1 2">
    <name type="scientific">Methanosarcina vacuolata Z-761</name>
    <dbReference type="NCBI Taxonomy" id="1434123"/>
    <lineage>
        <taxon>Archaea</taxon>
        <taxon>Methanobacteriati</taxon>
        <taxon>Methanobacteriota</taxon>
        <taxon>Stenosarchaea group</taxon>
        <taxon>Methanomicrobia</taxon>
        <taxon>Methanosarcinales</taxon>
        <taxon>Methanosarcinaceae</taxon>
        <taxon>Methanosarcina</taxon>
    </lineage>
</organism>
<sequence length="109" mass="13242">MINGFLWSLFDKRFFYNYSFSSNFLFRPSSWRLTSHLYFRYPSDNLQIILYFRYPSDHLYSDILQINKYYTVWYLGLICYLSFWQEGSRLISMAKGNFSKAVTETLKSL</sequence>
<dbReference type="PATRIC" id="fig|1434123.4.peg.1172"/>
<gene>
    <name evidence="1" type="ORF">MSVAZ_1005</name>
</gene>
<dbReference type="STRING" id="1434123.MSVAZ_1005"/>
<evidence type="ECO:0000313" key="1">
    <source>
        <dbReference type="EMBL" id="AKB43274.1"/>
    </source>
</evidence>
<dbReference type="Proteomes" id="UP000033096">
    <property type="component" value="Chromosome"/>
</dbReference>
<reference evidence="1 2" key="1">
    <citation type="submission" date="2014-07" db="EMBL/GenBank/DDBJ databases">
        <title>Methanogenic archaea and the global carbon cycle.</title>
        <authorList>
            <person name="Henriksen J.R."/>
            <person name="Luke J."/>
            <person name="Reinhart S."/>
            <person name="Benedict M.N."/>
            <person name="Youngblut N.D."/>
            <person name="Metcalf M.E."/>
            <person name="Whitaker R.J."/>
            <person name="Metcalf W.W."/>
        </authorList>
    </citation>
    <scope>NUCLEOTIDE SEQUENCE [LARGE SCALE GENOMIC DNA]</scope>
    <source>
        <strain evidence="1 2">Z-761</strain>
    </source>
</reference>
<dbReference type="KEGG" id="mvc:MSVAZ_1005"/>
<dbReference type="EMBL" id="CP009520">
    <property type="protein sequence ID" value="AKB43274.1"/>
    <property type="molecule type" value="Genomic_DNA"/>
</dbReference>
<name>A0A0E3Q412_9EURY</name>
<keyword evidence="2" id="KW-1185">Reference proteome</keyword>